<evidence type="ECO:0000313" key="2">
    <source>
        <dbReference type="EMBL" id="SEI54274.1"/>
    </source>
</evidence>
<accession>A0A143Y6P5</accession>
<dbReference type="AlphaFoldDB" id="A0A143Y6P5"/>
<reference evidence="2 4" key="2">
    <citation type="submission" date="2016-10" db="EMBL/GenBank/DDBJ databases">
        <authorList>
            <person name="Varghese N."/>
            <person name="Submissions S."/>
        </authorList>
    </citation>
    <scope>NUCLEOTIDE SEQUENCE [LARGE SCALE GENOMIC DNA]</scope>
    <source>
        <strain evidence="2 4">DSM 22150</strain>
    </source>
</reference>
<dbReference type="EMBL" id="FJNB01000001">
    <property type="protein sequence ID" value="CZQ81010.1"/>
    <property type="molecule type" value="Genomic_DNA"/>
</dbReference>
<name>A0A143Y6P5_9LACT</name>
<evidence type="ECO:0000313" key="3">
    <source>
        <dbReference type="Proteomes" id="UP000076878"/>
    </source>
</evidence>
<evidence type="ECO:0000313" key="4">
    <source>
        <dbReference type="Proteomes" id="UP000199280"/>
    </source>
</evidence>
<sequence length="126" mass="14626">MVESLNTKVDMVVDGTSYMGLTDYGKVMIGDHAFEFYHHRDPRKFIQIPWEEVDYVLASVMLKGKWIPRFALQTKKDGTYTFSAKNPKDVLRAIRVYVSPDHMVQSLGFFDVLKNAFKHMFKKKAS</sequence>
<dbReference type="PIRSF" id="PIRSF021265">
    <property type="entry name" value="DUF956"/>
    <property type="match status" value="1"/>
</dbReference>
<dbReference type="OrthoDB" id="1646215at2"/>
<dbReference type="Pfam" id="PF06115">
    <property type="entry name" value="DUF956"/>
    <property type="match status" value="1"/>
</dbReference>
<reference evidence="1 3" key="1">
    <citation type="submission" date="2016-02" db="EMBL/GenBank/DDBJ databases">
        <authorList>
            <person name="Wen L."/>
            <person name="He K."/>
            <person name="Yang H."/>
        </authorList>
    </citation>
    <scope>NUCLEOTIDE SEQUENCE [LARGE SCALE GENOMIC DNA]</scope>
    <source>
        <strain evidence="1">Trichococcus_R210</strain>
    </source>
</reference>
<keyword evidence="4" id="KW-1185">Reference proteome</keyword>
<dbReference type="EMBL" id="FNYT01000001">
    <property type="protein sequence ID" value="SEI54274.1"/>
    <property type="molecule type" value="Genomic_DNA"/>
</dbReference>
<gene>
    <name evidence="2" type="ORF">SAMN05216375_101166</name>
    <name evidence="1" type="ORF">TR210_101</name>
</gene>
<evidence type="ECO:0000313" key="1">
    <source>
        <dbReference type="EMBL" id="CZQ81010.1"/>
    </source>
</evidence>
<proteinExistence type="predicted"/>
<dbReference type="InterPro" id="IPR010360">
    <property type="entry name" value="DUF956"/>
</dbReference>
<dbReference type="RefSeq" id="WP_068620480.1">
    <property type="nucleotide sequence ID" value="NZ_FJNB01000001.1"/>
</dbReference>
<organism evidence="1 3">
    <name type="scientific">Trichococcus ilyis</name>
    <dbReference type="NCBI Taxonomy" id="640938"/>
    <lineage>
        <taxon>Bacteria</taxon>
        <taxon>Bacillati</taxon>
        <taxon>Bacillota</taxon>
        <taxon>Bacilli</taxon>
        <taxon>Lactobacillales</taxon>
        <taxon>Carnobacteriaceae</taxon>
        <taxon>Trichococcus</taxon>
    </lineage>
</organism>
<protein>
    <submittedName>
        <fullName evidence="1">Uncharacterized protein</fullName>
    </submittedName>
</protein>
<dbReference type="STRING" id="640938.TR210_101"/>
<dbReference type="Proteomes" id="UP000076878">
    <property type="component" value="Unassembled WGS sequence"/>
</dbReference>
<dbReference type="Proteomes" id="UP000199280">
    <property type="component" value="Unassembled WGS sequence"/>
</dbReference>